<comment type="similarity">
    <text evidence="1">Belongs to the glycosyltransferase 2 family.</text>
</comment>
<dbReference type="AlphaFoldDB" id="A0A1G6G9G5"/>
<organism evidence="7 10">
    <name type="scientific">Bacteroides ovatus</name>
    <dbReference type="NCBI Taxonomy" id="28116"/>
    <lineage>
        <taxon>Bacteria</taxon>
        <taxon>Pseudomonadati</taxon>
        <taxon>Bacteroidota</taxon>
        <taxon>Bacteroidia</taxon>
        <taxon>Bacteroidales</taxon>
        <taxon>Bacteroidaceae</taxon>
        <taxon>Bacteroides</taxon>
    </lineage>
</organism>
<dbReference type="PANTHER" id="PTHR43179">
    <property type="entry name" value="RHAMNOSYLTRANSFERASE WBBL"/>
    <property type="match status" value="1"/>
</dbReference>
<dbReference type="EMBL" id="FNDO01000007">
    <property type="protein sequence ID" value="SDH50771.1"/>
    <property type="molecule type" value="Genomic_DNA"/>
</dbReference>
<reference evidence="9 10" key="1">
    <citation type="submission" date="2016-10" db="EMBL/GenBank/DDBJ databases">
        <authorList>
            <person name="de Groot N.N."/>
        </authorList>
    </citation>
    <scope>NUCLEOTIDE SEQUENCE [LARGE SCALE GENOMIC DNA]</scope>
    <source>
        <strain evidence="7 10">NLAE-zl-C500</strain>
        <strain evidence="8 9">NLAE-zl-C57</strain>
    </source>
</reference>
<keyword evidence="2" id="KW-0328">Glycosyltransferase</keyword>
<evidence type="ECO:0000313" key="8">
    <source>
        <dbReference type="EMBL" id="SDH50771.1"/>
    </source>
</evidence>
<evidence type="ECO:0000313" key="10">
    <source>
        <dbReference type="Proteomes" id="UP000183670"/>
    </source>
</evidence>
<dbReference type="Gene3D" id="3.90.550.10">
    <property type="entry name" value="Spore Coat Polysaccharide Biosynthesis Protein SpsA, Chain A"/>
    <property type="match status" value="1"/>
</dbReference>
<evidence type="ECO:0000313" key="7">
    <source>
        <dbReference type="EMBL" id="SDB78642.1"/>
    </source>
</evidence>
<dbReference type="Proteomes" id="UP000183670">
    <property type="component" value="Unassembled WGS sequence"/>
</dbReference>
<evidence type="ECO:0000259" key="4">
    <source>
        <dbReference type="Pfam" id="PF00534"/>
    </source>
</evidence>
<dbReference type="InterPro" id="IPR029044">
    <property type="entry name" value="Nucleotide-diphossugar_trans"/>
</dbReference>
<dbReference type="PANTHER" id="PTHR43179:SF12">
    <property type="entry name" value="GALACTOFURANOSYLTRANSFERASE GLFT2"/>
    <property type="match status" value="1"/>
</dbReference>
<sequence length="768" mass="89554">MDTDIIIPIYNAFDFTKKCIETVIEHTDLTKHTLLLINDKSTDQRILPLLNLFTTEYPSLNITIINNESNQGFVRTVNIGMQHSSRDVVLLNSDTEVTKNWLPKIQKCAYSKAAIATVTPLSNNATLASVPDFMSENTIPSDFTIEEYAEIVERCSMNLFPEIPTANGFCMYIKREAINNIGLFDEKTFGKGYGEENDFSYRCLQAGYRHLLCDNTYIYHKGTQSFSQEKTELINSHLQILKSRYPSCVENTESFVQQNPISDIQLNIRYAINSHSKKNVLIVIHDFKEAEKKNIGGTTLHVHDLITNMKEEFNFHVLYYSDDDFKYHVTSFLPFDKITSTLGPYSQYTTLNLYNDTFNRDIKILIDTLKIDLIHIHHLKHMYLDIFKVAKERSIPVIYTLHDFYSICPSVKLFNKETFLCNYANAAGCGSCIAKTFNLNINFIPLWRKEFYENLKTVKKIIVPSYSTKNIFLNTYKDLTIEVVEHGYDKINRKPNNDNPDKKKNKKFNIAFIGYITEEKGLKYLEELTEKVKGTDTNIHLFGQTTNKKCNKNKTNYVYHGKYIQQDLPNLLLENDIKLICLLSMWSETYSYTLSESLISEIPVISFDLGAIAERVKRADVGWILPINSTLDDIFKLISTIKSAPQEYKQKVERIRHLLKNMKSLKDMGNEYTEIYNKTINAFPVKNHDIYYIQSRNEFYRKGKEIPTLDLKEEKKEYKRVKHIIKSSVPLKQAFNEVQNFRHTYTNSKCRNKIFFKFIWYRILRINI</sequence>
<feature type="domain" description="Glycosyltransferase subfamily 4-like N-terminal" evidence="6">
    <location>
        <begin position="295"/>
        <end position="489"/>
    </location>
</feature>
<dbReference type="InterPro" id="IPR001173">
    <property type="entry name" value="Glyco_trans_2-like"/>
</dbReference>
<dbReference type="RefSeq" id="WP_074559312.1">
    <property type="nucleotide sequence ID" value="NZ_FMYE01000046.1"/>
</dbReference>
<gene>
    <name evidence="7" type="ORF">SAMN05192581_104612</name>
    <name evidence="8" type="ORF">SAMN05192582_100727</name>
</gene>
<dbReference type="InterPro" id="IPR028098">
    <property type="entry name" value="Glyco_trans_4-like_N"/>
</dbReference>
<dbReference type="EMBL" id="FMYE01000046">
    <property type="protein sequence ID" value="SDB78642.1"/>
    <property type="molecule type" value="Genomic_DNA"/>
</dbReference>
<dbReference type="Pfam" id="PF13439">
    <property type="entry name" value="Glyco_transf_4"/>
    <property type="match status" value="1"/>
</dbReference>
<evidence type="ECO:0000256" key="3">
    <source>
        <dbReference type="ARBA" id="ARBA00022679"/>
    </source>
</evidence>
<dbReference type="SUPFAM" id="SSF53756">
    <property type="entry name" value="UDP-Glycosyltransferase/glycogen phosphorylase"/>
    <property type="match status" value="1"/>
</dbReference>
<feature type="domain" description="Glycosyltransferase 2-like" evidence="5">
    <location>
        <begin position="5"/>
        <end position="181"/>
    </location>
</feature>
<keyword evidence="3 7" id="KW-0808">Transferase</keyword>
<evidence type="ECO:0000256" key="1">
    <source>
        <dbReference type="ARBA" id="ARBA00006739"/>
    </source>
</evidence>
<feature type="domain" description="Glycosyl transferase family 1" evidence="4">
    <location>
        <begin position="496"/>
        <end position="652"/>
    </location>
</feature>
<protein>
    <submittedName>
        <fullName evidence="7">Glycosyltransferase, GT2 family</fullName>
    </submittedName>
</protein>
<dbReference type="SUPFAM" id="SSF53448">
    <property type="entry name" value="Nucleotide-diphospho-sugar transferases"/>
    <property type="match status" value="1"/>
</dbReference>
<evidence type="ECO:0000259" key="5">
    <source>
        <dbReference type="Pfam" id="PF00535"/>
    </source>
</evidence>
<evidence type="ECO:0000256" key="2">
    <source>
        <dbReference type="ARBA" id="ARBA00022676"/>
    </source>
</evidence>
<proteinExistence type="inferred from homology"/>
<name>A0A1G6G9G5_BACOV</name>
<dbReference type="Proteomes" id="UP000181870">
    <property type="component" value="Unassembled WGS sequence"/>
</dbReference>
<accession>A0A1G6G9G5</accession>
<dbReference type="GO" id="GO:0016757">
    <property type="term" value="F:glycosyltransferase activity"/>
    <property type="evidence" value="ECO:0007669"/>
    <property type="project" value="UniProtKB-KW"/>
</dbReference>
<evidence type="ECO:0000259" key="6">
    <source>
        <dbReference type="Pfam" id="PF13439"/>
    </source>
</evidence>
<evidence type="ECO:0000313" key="9">
    <source>
        <dbReference type="Proteomes" id="UP000181870"/>
    </source>
</evidence>
<dbReference type="InterPro" id="IPR001296">
    <property type="entry name" value="Glyco_trans_1"/>
</dbReference>
<dbReference type="Gene3D" id="3.40.50.2000">
    <property type="entry name" value="Glycogen Phosphorylase B"/>
    <property type="match status" value="2"/>
</dbReference>
<dbReference type="Pfam" id="PF00535">
    <property type="entry name" value="Glycos_transf_2"/>
    <property type="match status" value="1"/>
</dbReference>
<dbReference type="Pfam" id="PF00534">
    <property type="entry name" value="Glycos_transf_1"/>
    <property type="match status" value="1"/>
</dbReference>